<keyword evidence="5 7" id="KW-1133">Transmembrane helix</keyword>
<protein>
    <submittedName>
        <fullName evidence="9">Sugar ABC transporter permease</fullName>
    </submittedName>
</protein>
<evidence type="ECO:0000259" key="8">
    <source>
        <dbReference type="PROSITE" id="PS50928"/>
    </source>
</evidence>
<dbReference type="PANTHER" id="PTHR30193:SF37">
    <property type="entry name" value="INNER MEMBRANE ABC TRANSPORTER PERMEASE PROTEIN YCJO"/>
    <property type="match status" value="1"/>
</dbReference>
<feature type="domain" description="ABC transmembrane type-1" evidence="8">
    <location>
        <begin position="68"/>
        <end position="283"/>
    </location>
</feature>
<name>A0A178A5K3_9BACI</name>
<evidence type="ECO:0000313" key="9">
    <source>
        <dbReference type="EMBL" id="OAK75486.1"/>
    </source>
</evidence>
<keyword evidence="2 7" id="KW-0813">Transport</keyword>
<dbReference type="PANTHER" id="PTHR30193">
    <property type="entry name" value="ABC TRANSPORTER PERMEASE PROTEIN"/>
    <property type="match status" value="1"/>
</dbReference>
<dbReference type="RefSeq" id="WP_064467561.1">
    <property type="nucleotide sequence ID" value="NZ_LDJR01000011.1"/>
</dbReference>
<dbReference type="InterPro" id="IPR035906">
    <property type="entry name" value="MetI-like_sf"/>
</dbReference>
<dbReference type="CDD" id="cd06261">
    <property type="entry name" value="TM_PBP2"/>
    <property type="match status" value="1"/>
</dbReference>
<accession>A0A178A5K3</accession>
<evidence type="ECO:0000256" key="7">
    <source>
        <dbReference type="RuleBase" id="RU363032"/>
    </source>
</evidence>
<proteinExistence type="inferred from homology"/>
<feature type="transmembrane region" description="Helical" evidence="7">
    <location>
        <begin position="7"/>
        <end position="31"/>
    </location>
</feature>
<dbReference type="STRING" id="217031.ABB05_01910"/>
<keyword evidence="10" id="KW-1185">Reference proteome</keyword>
<sequence>MKKNKTLVFKAMGFLLPFLSLYLLFTIYPMIKGLEMSFFKWNLIRKMEFVGLANYKRMLSDPGFWESVWNTTFFVVVSTPIYVIVALLLALICNVNSKMKTFYRGAFFLPYILSVSVISFLAIFIFKPYTGFINGLLHSIGLNWEPFWLAEPKLAWFSIIITTLWWSLGFNLILYLAALQEIDPSLYEAGKIDGASKLKLFWHVTVPMLGPITKVIVLLQVISSYKLFAQVWLVTEGGPGTTTRPIIQYIYEMGFIENNLGYAATMSYGVFAILLVLVMMQYRLTFHKER</sequence>
<evidence type="ECO:0000256" key="1">
    <source>
        <dbReference type="ARBA" id="ARBA00004651"/>
    </source>
</evidence>
<dbReference type="Gene3D" id="1.10.3720.10">
    <property type="entry name" value="MetI-like"/>
    <property type="match status" value="1"/>
</dbReference>
<organism evidence="9 10">
    <name type="scientific">Lederbergia galactosidilytica</name>
    <dbReference type="NCBI Taxonomy" id="217031"/>
    <lineage>
        <taxon>Bacteria</taxon>
        <taxon>Bacillati</taxon>
        <taxon>Bacillota</taxon>
        <taxon>Bacilli</taxon>
        <taxon>Bacillales</taxon>
        <taxon>Bacillaceae</taxon>
        <taxon>Lederbergia</taxon>
    </lineage>
</organism>
<dbReference type="Pfam" id="PF00528">
    <property type="entry name" value="BPD_transp_1"/>
    <property type="match status" value="1"/>
</dbReference>
<reference evidence="9 10" key="1">
    <citation type="submission" date="2015-05" db="EMBL/GenBank/DDBJ databases">
        <title>Comparison of genome.</title>
        <authorList>
            <person name="Zheng Z."/>
            <person name="Sun M."/>
        </authorList>
    </citation>
    <scope>NUCLEOTIDE SEQUENCE [LARGE SCALE GENOMIC DNA]</scope>
    <source>
        <strain evidence="9 10">G25-74</strain>
    </source>
</reference>
<evidence type="ECO:0000256" key="2">
    <source>
        <dbReference type="ARBA" id="ARBA00022448"/>
    </source>
</evidence>
<dbReference type="PATRIC" id="fig|217031.6.peg.411"/>
<feature type="transmembrane region" description="Helical" evidence="7">
    <location>
        <begin position="200"/>
        <end position="222"/>
    </location>
</feature>
<gene>
    <name evidence="9" type="ORF">ABB05_01910</name>
</gene>
<dbReference type="OrthoDB" id="9787541at2"/>
<comment type="subcellular location">
    <subcellularLocation>
        <location evidence="1 7">Cell membrane</location>
        <topology evidence="1 7">Multi-pass membrane protein</topology>
    </subcellularLocation>
</comment>
<feature type="transmembrane region" description="Helical" evidence="7">
    <location>
        <begin position="68"/>
        <end position="93"/>
    </location>
</feature>
<evidence type="ECO:0000256" key="5">
    <source>
        <dbReference type="ARBA" id="ARBA00022989"/>
    </source>
</evidence>
<feature type="transmembrane region" description="Helical" evidence="7">
    <location>
        <begin position="260"/>
        <end position="280"/>
    </location>
</feature>
<dbReference type="EMBL" id="LDJR01000011">
    <property type="protein sequence ID" value="OAK75486.1"/>
    <property type="molecule type" value="Genomic_DNA"/>
</dbReference>
<comment type="similarity">
    <text evidence="7">Belongs to the binding-protein-dependent transport system permease family.</text>
</comment>
<dbReference type="GO" id="GO:0055085">
    <property type="term" value="P:transmembrane transport"/>
    <property type="evidence" value="ECO:0007669"/>
    <property type="project" value="InterPro"/>
</dbReference>
<evidence type="ECO:0000256" key="6">
    <source>
        <dbReference type="ARBA" id="ARBA00023136"/>
    </source>
</evidence>
<comment type="caution">
    <text evidence="9">The sequence shown here is derived from an EMBL/GenBank/DDBJ whole genome shotgun (WGS) entry which is preliminary data.</text>
</comment>
<evidence type="ECO:0000256" key="4">
    <source>
        <dbReference type="ARBA" id="ARBA00022692"/>
    </source>
</evidence>
<keyword evidence="4 7" id="KW-0812">Transmembrane</keyword>
<evidence type="ECO:0000256" key="3">
    <source>
        <dbReference type="ARBA" id="ARBA00022475"/>
    </source>
</evidence>
<evidence type="ECO:0000313" key="10">
    <source>
        <dbReference type="Proteomes" id="UP000077881"/>
    </source>
</evidence>
<dbReference type="Proteomes" id="UP000077881">
    <property type="component" value="Unassembled WGS sequence"/>
</dbReference>
<dbReference type="InterPro" id="IPR000515">
    <property type="entry name" value="MetI-like"/>
</dbReference>
<dbReference type="InterPro" id="IPR051393">
    <property type="entry name" value="ABC_transporter_permease"/>
</dbReference>
<feature type="transmembrane region" description="Helical" evidence="7">
    <location>
        <begin position="154"/>
        <end position="179"/>
    </location>
</feature>
<dbReference type="PROSITE" id="PS50928">
    <property type="entry name" value="ABC_TM1"/>
    <property type="match status" value="1"/>
</dbReference>
<feature type="transmembrane region" description="Helical" evidence="7">
    <location>
        <begin position="105"/>
        <end position="126"/>
    </location>
</feature>
<dbReference type="GO" id="GO:0005886">
    <property type="term" value="C:plasma membrane"/>
    <property type="evidence" value="ECO:0007669"/>
    <property type="project" value="UniProtKB-SubCell"/>
</dbReference>
<dbReference type="AlphaFoldDB" id="A0A178A5K3"/>
<keyword evidence="3" id="KW-1003">Cell membrane</keyword>
<dbReference type="SUPFAM" id="SSF161098">
    <property type="entry name" value="MetI-like"/>
    <property type="match status" value="1"/>
</dbReference>
<keyword evidence="6 7" id="KW-0472">Membrane</keyword>